<gene>
    <name evidence="5" type="ORF">ACFO3D_07400</name>
</gene>
<dbReference type="Pfam" id="PF00440">
    <property type="entry name" value="TetR_N"/>
    <property type="match status" value="1"/>
</dbReference>
<dbReference type="InterPro" id="IPR050624">
    <property type="entry name" value="HTH-type_Tx_Regulator"/>
</dbReference>
<dbReference type="RefSeq" id="WP_390294334.1">
    <property type="nucleotide sequence ID" value="NZ_JBHSFU010000004.1"/>
</dbReference>
<organism evidence="5 6">
    <name type="scientific">Virgibacillus kekensis</name>
    <dbReference type="NCBI Taxonomy" id="202261"/>
    <lineage>
        <taxon>Bacteria</taxon>
        <taxon>Bacillati</taxon>
        <taxon>Bacillota</taxon>
        <taxon>Bacilli</taxon>
        <taxon>Bacillales</taxon>
        <taxon>Bacillaceae</taxon>
        <taxon>Virgibacillus</taxon>
    </lineage>
</organism>
<evidence type="ECO:0000256" key="2">
    <source>
        <dbReference type="ARBA" id="ARBA00023125"/>
    </source>
</evidence>
<dbReference type="SUPFAM" id="SSF46689">
    <property type="entry name" value="Homeodomain-like"/>
    <property type="match status" value="1"/>
</dbReference>
<accession>A0ABV9DHG6</accession>
<dbReference type="Proteomes" id="UP001595989">
    <property type="component" value="Unassembled WGS sequence"/>
</dbReference>
<feature type="DNA-binding region" description="H-T-H motif" evidence="3">
    <location>
        <begin position="25"/>
        <end position="44"/>
    </location>
</feature>
<dbReference type="PROSITE" id="PS50977">
    <property type="entry name" value="HTH_TETR_2"/>
    <property type="match status" value="1"/>
</dbReference>
<dbReference type="PANTHER" id="PTHR43479">
    <property type="entry name" value="ACREF/ENVCD OPERON REPRESSOR-RELATED"/>
    <property type="match status" value="1"/>
</dbReference>
<comment type="caution">
    <text evidence="5">The sequence shown here is derived from an EMBL/GenBank/DDBJ whole genome shotgun (WGS) entry which is preliminary data.</text>
</comment>
<keyword evidence="1" id="KW-0678">Repressor</keyword>
<evidence type="ECO:0000259" key="4">
    <source>
        <dbReference type="PROSITE" id="PS50977"/>
    </source>
</evidence>
<dbReference type="Gene3D" id="1.10.357.10">
    <property type="entry name" value="Tetracycline Repressor, domain 2"/>
    <property type="match status" value="1"/>
</dbReference>
<keyword evidence="6" id="KW-1185">Reference proteome</keyword>
<dbReference type="PRINTS" id="PR00455">
    <property type="entry name" value="HTHTETR"/>
</dbReference>
<dbReference type="InterPro" id="IPR023772">
    <property type="entry name" value="DNA-bd_HTH_TetR-type_CS"/>
</dbReference>
<feature type="domain" description="HTH tetR-type" evidence="4">
    <location>
        <begin position="2"/>
        <end position="62"/>
    </location>
</feature>
<reference evidence="6" key="1">
    <citation type="journal article" date="2019" name="Int. J. Syst. Evol. Microbiol.">
        <title>The Global Catalogue of Microorganisms (GCM) 10K type strain sequencing project: providing services to taxonomists for standard genome sequencing and annotation.</title>
        <authorList>
            <consortium name="The Broad Institute Genomics Platform"/>
            <consortium name="The Broad Institute Genome Sequencing Center for Infectious Disease"/>
            <person name="Wu L."/>
            <person name="Ma J."/>
        </authorList>
    </citation>
    <scope>NUCLEOTIDE SEQUENCE [LARGE SCALE GENOMIC DNA]</scope>
    <source>
        <strain evidence="6">CGMCC 4.7426</strain>
    </source>
</reference>
<keyword evidence="2 3" id="KW-0238">DNA-binding</keyword>
<name>A0ABV9DHG6_9BACI</name>
<evidence type="ECO:0000256" key="3">
    <source>
        <dbReference type="PROSITE-ProRule" id="PRU00335"/>
    </source>
</evidence>
<dbReference type="InterPro" id="IPR001647">
    <property type="entry name" value="HTH_TetR"/>
</dbReference>
<evidence type="ECO:0000313" key="5">
    <source>
        <dbReference type="EMBL" id="MFC4558032.1"/>
    </source>
</evidence>
<dbReference type="InterPro" id="IPR009057">
    <property type="entry name" value="Homeodomain-like_sf"/>
</dbReference>
<protein>
    <submittedName>
        <fullName evidence="5">TetR/AcrR family transcriptional regulator</fullName>
    </submittedName>
</protein>
<dbReference type="PANTHER" id="PTHR43479:SF22">
    <property type="entry name" value="TRANSCRIPTIONAL REGULATOR, TETR FAMILY"/>
    <property type="match status" value="1"/>
</dbReference>
<sequence>MNEKKLKLIEAGIKLFAEKGYHKTSIQEIATAAGVSKGAFYLYFQSKEDFIMTAFHYYHHEISQQIEAVKNDNHSPRESLAKQIEVVIRYIYEYKDFLTMQLRENFSVGENTDTFIHQMKMQNFHWLRENIIDIYGEKAEEHIIDLVIQLEGLMNGYFRWIVVDHVDMDAKELGEYLVRRMDDLVIGIFAQQETPLITEKNIPDDYQGNQDAAKKLIAMKGKINTLSLKKEKIDELHEVIDIILKEVNKKEPQRFMIQGMLVHFQRIPELEKECREIADSLQIDLLK</sequence>
<evidence type="ECO:0000313" key="6">
    <source>
        <dbReference type="Proteomes" id="UP001595989"/>
    </source>
</evidence>
<dbReference type="EMBL" id="JBHSFU010000004">
    <property type="protein sequence ID" value="MFC4558032.1"/>
    <property type="molecule type" value="Genomic_DNA"/>
</dbReference>
<proteinExistence type="predicted"/>
<evidence type="ECO:0000256" key="1">
    <source>
        <dbReference type="ARBA" id="ARBA00022491"/>
    </source>
</evidence>
<dbReference type="PROSITE" id="PS01081">
    <property type="entry name" value="HTH_TETR_1"/>
    <property type="match status" value="1"/>
</dbReference>